<evidence type="ECO:0000256" key="4">
    <source>
        <dbReference type="ARBA" id="ARBA00022989"/>
    </source>
</evidence>
<feature type="transmembrane region" description="Helical" evidence="7">
    <location>
        <begin position="396"/>
        <end position="416"/>
    </location>
</feature>
<feature type="transmembrane region" description="Helical" evidence="7">
    <location>
        <begin position="333"/>
        <end position="355"/>
    </location>
</feature>
<feature type="compositionally biased region" description="Pro residues" evidence="6">
    <location>
        <begin position="8"/>
        <end position="20"/>
    </location>
</feature>
<dbReference type="Pfam" id="PF07690">
    <property type="entry name" value="MFS_1"/>
    <property type="match status" value="1"/>
</dbReference>
<feature type="transmembrane region" description="Helical" evidence="7">
    <location>
        <begin position="200"/>
        <end position="223"/>
    </location>
</feature>
<evidence type="ECO:0000313" key="9">
    <source>
        <dbReference type="EMBL" id="MEU8136377.1"/>
    </source>
</evidence>
<dbReference type="Gene3D" id="1.20.1250.20">
    <property type="entry name" value="MFS general substrate transporter like domains"/>
    <property type="match status" value="1"/>
</dbReference>
<dbReference type="InterPro" id="IPR020846">
    <property type="entry name" value="MFS_dom"/>
</dbReference>
<feature type="transmembrane region" description="Helical" evidence="7">
    <location>
        <begin position="367"/>
        <end position="389"/>
    </location>
</feature>
<keyword evidence="10" id="KW-1185">Reference proteome</keyword>
<evidence type="ECO:0000259" key="8">
    <source>
        <dbReference type="PROSITE" id="PS50850"/>
    </source>
</evidence>
<feature type="transmembrane region" description="Helical" evidence="7">
    <location>
        <begin position="44"/>
        <end position="72"/>
    </location>
</feature>
<evidence type="ECO:0000256" key="6">
    <source>
        <dbReference type="SAM" id="MobiDB-lite"/>
    </source>
</evidence>
<dbReference type="PROSITE" id="PS50850">
    <property type="entry name" value="MFS"/>
    <property type="match status" value="1"/>
</dbReference>
<feature type="transmembrane region" description="Helical" evidence="7">
    <location>
        <begin position="111"/>
        <end position="134"/>
    </location>
</feature>
<dbReference type="RefSeq" id="WP_358356848.1">
    <property type="nucleotide sequence ID" value="NZ_JBEZFP010000062.1"/>
</dbReference>
<gene>
    <name evidence="9" type="ORF">AB0C36_23065</name>
</gene>
<comment type="subcellular location">
    <subcellularLocation>
        <location evidence="1">Cell membrane</location>
        <topology evidence="1">Multi-pass membrane protein</topology>
    </subcellularLocation>
</comment>
<proteinExistence type="predicted"/>
<dbReference type="SUPFAM" id="SSF103473">
    <property type="entry name" value="MFS general substrate transporter"/>
    <property type="match status" value="1"/>
</dbReference>
<feature type="region of interest" description="Disordered" evidence="6">
    <location>
        <begin position="1"/>
        <end position="39"/>
    </location>
</feature>
<protein>
    <submittedName>
        <fullName evidence="9">MFS transporter</fullName>
    </submittedName>
</protein>
<keyword evidence="3 7" id="KW-0812">Transmembrane</keyword>
<evidence type="ECO:0000313" key="10">
    <source>
        <dbReference type="Proteomes" id="UP001551482"/>
    </source>
</evidence>
<keyword evidence="4 7" id="KW-1133">Transmembrane helix</keyword>
<dbReference type="EMBL" id="JBEZFP010000062">
    <property type="protein sequence ID" value="MEU8136377.1"/>
    <property type="molecule type" value="Genomic_DNA"/>
</dbReference>
<feature type="transmembrane region" description="Helical" evidence="7">
    <location>
        <begin position="307"/>
        <end position="326"/>
    </location>
</feature>
<dbReference type="InterPro" id="IPR050189">
    <property type="entry name" value="MFS_Efflux_Transporters"/>
</dbReference>
<name>A0ABV3DLN8_9ACTN</name>
<dbReference type="PANTHER" id="PTHR43124">
    <property type="entry name" value="PURINE EFFLUX PUMP PBUE"/>
    <property type="match status" value="1"/>
</dbReference>
<evidence type="ECO:0000256" key="5">
    <source>
        <dbReference type="ARBA" id="ARBA00023136"/>
    </source>
</evidence>
<comment type="caution">
    <text evidence="9">The sequence shown here is derived from an EMBL/GenBank/DDBJ whole genome shotgun (WGS) entry which is preliminary data.</text>
</comment>
<dbReference type="InterPro" id="IPR036259">
    <property type="entry name" value="MFS_trans_sf"/>
</dbReference>
<feature type="transmembrane region" description="Helical" evidence="7">
    <location>
        <begin position="141"/>
        <end position="158"/>
    </location>
</feature>
<organism evidence="9 10">
    <name type="scientific">Streptodolium elevatio</name>
    <dbReference type="NCBI Taxonomy" id="3157996"/>
    <lineage>
        <taxon>Bacteria</taxon>
        <taxon>Bacillati</taxon>
        <taxon>Actinomycetota</taxon>
        <taxon>Actinomycetes</taxon>
        <taxon>Kitasatosporales</taxon>
        <taxon>Streptomycetaceae</taxon>
        <taxon>Streptodolium</taxon>
    </lineage>
</organism>
<dbReference type="CDD" id="cd17324">
    <property type="entry name" value="MFS_NepI_like"/>
    <property type="match status" value="1"/>
</dbReference>
<feature type="transmembrane region" description="Helical" evidence="7">
    <location>
        <begin position="243"/>
        <end position="268"/>
    </location>
</feature>
<evidence type="ECO:0000256" key="1">
    <source>
        <dbReference type="ARBA" id="ARBA00004651"/>
    </source>
</evidence>
<feature type="transmembrane region" description="Helical" evidence="7">
    <location>
        <begin position="84"/>
        <end position="105"/>
    </location>
</feature>
<feature type="transmembrane region" description="Helical" evidence="7">
    <location>
        <begin position="164"/>
        <end position="188"/>
    </location>
</feature>
<dbReference type="InterPro" id="IPR011701">
    <property type="entry name" value="MFS"/>
</dbReference>
<keyword evidence="2" id="KW-1003">Cell membrane</keyword>
<dbReference type="PANTHER" id="PTHR43124:SF3">
    <property type="entry name" value="CHLORAMPHENICOL EFFLUX PUMP RV0191"/>
    <property type="match status" value="1"/>
</dbReference>
<accession>A0ABV3DLN8</accession>
<evidence type="ECO:0000256" key="7">
    <source>
        <dbReference type="SAM" id="Phobius"/>
    </source>
</evidence>
<keyword evidence="5 7" id="KW-0472">Membrane</keyword>
<sequence length="421" mass="41617">MPTAKSPVPAPLPEPAPVPGPDTEGRSVPGSGGRTPAPDAPAHWSAVVGVALGIFTIVTSEILPIGMLTGLADDFGVSDGRAGLLMTLPGVLAALCAPLVAVAVGRVDRRIVLTVLMALLVLANLLTACAPAFWVALVARALVGLVIGGFWSIGAGLAPRLVPAASVATATAVVFAAVPAGSVLGVPAGTLLGQHVGRRAAFVVLAALALAVAVLLATALPALPVGTVTRPRTLAALLRTRGVRAGLAVTGLVVVGHFAAYTYVTAFLRDTTHVDGTRITVFLLLYGAAGVAGNFVAGATLARGPRATFAVSAIGIAAAVLLFPVLGRSWPGAVGLLVVWGFAYGAVPAASQTWFARSAPNAPEAAMVVFTSSFQATLAGGALLGGVVVDATSASAVMVLSGVVCLATAATVALSAGPKGD</sequence>
<dbReference type="Proteomes" id="UP001551482">
    <property type="component" value="Unassembled WGS sequence"/>
</dbReference>
<feature type="domain" description="Major facilitator superfamily (MFS) profile" evidence="8">
    <location>
        <begin position="46"/>
        <end position="419"/>
    </location>
</feature>
<evidence type="ECO:0000256" key="2">
    <source>
        <dbReference type="ARBA" id="ARBA00022475"/>
    </source>
</evidence>
<feature type="transmembrane region" description="Helical" evidence="7">
    <location>
        <begin position="280"/>
        <end position="301"/>
    </location>
</feature>
<reference evidence="9 10" key="1">
    <citation type="submission" date="2024-06" db="EMBL/GenBank/DDBJ databases">
        <title>The Natural Products Discovery Center: Release of the First 8490 Sequenced Strains for Exploring Actinobacteria Biosynthetic Diversity.</title>
        <authorList>
            <person name="Kalkreuter E."/>
            <person name="Kautsar S.A."/>
            <person name="Yang D."/>
            <person name="Bader C.D."/>
            <person name="Teijaro C.N."/>
            <person name="Fluegel L."/>
            <person name="Davis C.M."/>
            <person name="Simpson J.R."/>
            <person name="Lauterbach L."/>
            <person name="Steele A.D."/>
            <person name="Gui C."/>
            <person name="Meng S."/>
            <person name="Li G."/>
            <person name="Viehrig K."/>
            <person name="Ye F."/>
            <person name="Su P."/>
            <person name="Kiefer A.F."/>
            <person name="Nichols A."/>
            <person name="Cepeda A.J."/>
            <person name="Yan W."/>
            <person name="Fan B."/>
            <person name="Jiang Y."/>
            <person name="Adhikari A."/>
            <person name="Zheng C.-J."/>
            <person name="Schuster L."/>
            <person name="Cowan T.M."/>
            <person name="Smanski M.J."/>
            <person name="Chevrette M.G."/>
            <person name="De Carvalho L.P.S."/>
            <person name="Shen B."/>
        </authorList>
    </citation>
    <scope>NUCLEOTIDE SEQUENCE [LARGE SCALE GENOMIC DNA]</scope>
    <source>
        <strain evidence="9 10">NPDC048946</strain>
    </source>
</reference>
<evidence type="ECO:0000256" key="3">
    <source>
        <dbReference type="ARBA" id="ARBA00022692"/>
    </source>
</evidence>